<reference evidence="15" key="2">
    <citation type="submission" date="2025-08" db="UniProtKB">
        <authorList>
            <consortium name="Ensembl"/>
        </authorList>
    </citation>
    <scope>IDENTIFICATION</scope>
</reference>
<dbReference type="InterPro" id="IPR001024">
    <property type="entry name" value="PLAT/LH2_dom"/>
</dbReference>
<dbReference type="SUPFAM" id="SSF48484">
    <property type="entry name" value="Lipoxigenase"/>
    <property type="match status" value="1"/>
</dbReference>
<evidence type="ECO:0000256" key="7">
    <source>
        <dbReference type="ARBA" id="ARBA00023002"/>
    </source>
</evidence>
<evidence type="ECO:0000256" key="10">
    <source>
        <dbReference type="PIRSR" id="PIRSR601885-2"/>
    </source>
</evidence>
<dbReference type="SUPFAM" id="SSF49723">
    <property type="entry name" value="Lipase/lipooxygenase domain (PLAT/LH2 domain)"/>
    <property type="match status" value="1"/>
</dbReference>
<keyword evidence="16" id="KW-1185">Reference proteome</keyword>
<dbReference type="InterPro" id="IPR001885">
    <property type="entry name" value="LipOase_mml"/>
</dbReference>
<protein>
    <submittedName>
        <fullName evidence="15">Si:dkey-17e16.9</fullName>
    </submittedName>
</protein>
<comment type="pathway">
    <text evidence="2">Lipid metabolism.</text>
</comment>
<keyword evidence="6" id="KW-0223">Dioxygenase</keyword>
<feature type="binding site" evidence="9">
    <location>
        <position position="352"/>
    </location>
    <ligand>
        <name>Fe cation</name>
        <dbReference type="ChEBI" id="CHEBI:24875"/>
        <note>catalytic</note>
    </ligand>
</feature>
<evidence type="ECO:0000256" key="6">
    <source>
        <dbReference type="ARBA" id="ARBA00022964"/>
    </source>
</evidence>
<dbReference type="GO" id="GO:0005506">
    <property type="term" value="F:iron ion binding"/>
    <property type="evidence" value="ECO:0007669"/>
    <property type="project" value="InterPro"/>
</dbReference>
<feature type="binding site" evidence="9">
    <location>
        <position position="520"/>
    </location>
    <ligand>
        <name>Fe cation</name>
        <dbReference type="ChEBI" id="CHEBI:24875"/>
        <note>catalytic</note>
    </ligand>
</feature>
<dbReference type="Ensembl" id="ENSCSET00000004475.1">
    <property type="protein sequence ID" value="ENSCSEP00000004419.1"/>
    <property type="gene ID" value="ENSCSEG00000002854.1"/>
</dbReference>
<evidence type="ECO:0000256" key="8">
    <source>
        <dbReference type="ARBA" id="ARBA00023098"/>
    </source>
</evidence>
<dbReference type="InterPro" id="IPR020834">
    <property type="entry name" value="LipOase_CS"/>
</dbReference>
<dbReference type="GO" id="GO:0016702">
    <property type="term" value="F:oxidoreductase activity, acting on single donors with incorporation of molecular oxygen, incorporation of two atoms of oxygen"/>
    <property type="evidence" value="ECO:0007669"/>
    <property type="project" value="InterPro"/>
</dbReference>
<dbReference type="Pfam" id="PF00305">
    <property type="entry name" value="Lipoxygenase"/>
    <property type="match status" value="1"/>
</dbReference>
<dbReference type="PROSITE" id="PS51393">
    <property type="entry name" value="LIPOXYGENASE_3"/>
    <property type="match status" value="1"/>
</dbReference>
<keyword evidence="5 9" id="KW-0479">Metal-binding</keyword>
<evidence type="ECO:0000259" key="13">
    <source>
        <dbReference type="PROSITE" id="PS50095"/>
    </source>
</evidence>
<dbReference type="InterPro" id="IPR000907">
    <property type="entry name" value="LipOase"/>
</dbReference>
<feature type="binding site" evidence="10">
    <location>
        <position position="17"/>
    </location>
    <ligand>
        <name>Ca(2+)</name>
        <dbReference type="ChEBI" id="CHEBI:29108"/>
        <label>1</label>
    </ligand>
</feature>
<keyword evidence="10" id="KW-0106">Calcium</keyword>
<accession>A0A3P8URF3</accession>
<feature type="binding site" evidence="10">
    <location>
        <position position="40"/>
    </location>
    <ligand>
        <name>Ca(2+)</name>
        <dbReference type="ChEBI" id="CHEBI:29108"/>
        <label>2</label>
    </ligand>
</feature>
<evidence type="ECO:0000259" key="14">
    <source>
        <dbReference type="PROSITE" id="PS51393"/>
    </source>
</evidence>
<evidence type="ECO:0000256" key="12">
    <source>
        <dbReference type="PROSITE-ProRule" id="PRU00152"/>
    </source>
</evidence>
<keyword evidence="8" id="KW-0443">Lipid metabolism</keyword>
<feature type="binding site" evidence="10">
    <location>
        <position position="39"/>
    </location>
    <ligand>
        <name>Ca(2+)</name>
        <dbReference type="ChEBI" id="CHEBI:29108"/>
        <label>2</label>
    </ligand>
</feature>
<dbReference type="Gene3D" id="2.60.60.20">
    <property type="entry name" value="PLAT/LH2 domain"/>
    <property type="match status" value="1"/>
</dbReference>
<reference evidence="15 16" key="1">
    <citation type="journal article" date="2014" name="Nat. Genet.">
        <title>Whole-genome sequence of a flatfish provides insights into ZW sex chromosome evolution and adaptation to a benthic lifestyle.</title>
        <authorList>
            <person name="Chen S."/>
            <person name="Zhang G."/>
            <person name="Shao C."/>
            <person name="Huang Q."/>
            <person name="Liu G."/>
            <person name="Zhang P."/>
            <person name="Song W."/>
            <person name="An N."/>
            <person name="Chalopin D."/>
            <person name="Volff J.N."/>
            <person name="Hong Y."/>
            <person name="Li Q."/>
            <person name="Sha Z."/>
            <person name="Zhou H."/>
            <person name="Xie M."/>
            <person name="Yu Q."/>
            <person name="Liu Y."/>
            <person name="Xiang H."/>
            <person name="Wang N."/>
            <person name="Wu K."/>
            <person name="Yang C."/>
            <person name="Zhou Q."/>
            <person name="Liao X."/>
            <person name="Yang L."/>
            <person name="Hu Q."/>
            <person name="Zhang J."/>
            <person name="Meng L."/>
            <person name="Jin L."/>
            <person name="Tian Y."/>
            <person name="Lian J."/>
            <person name="Yang J."/>
            <person name="Miao G."/>
            <person name="Liu S."/>
            <person name="Liang Z."/>
            <person name="Yan F."/>
            <person name="Li Y."/>
            <person name="Sun B."/>
            <person name="Zhang H."/>
            <person name="Zhang J."/>
            <person name="Zhu Y."/>
            <person name="Du M."/>
            <person name="Zhao Y."/>
            <person name="Schartl M."/>
            <person name="Tang Q."/>
            <person name="Wang J."/>
        </authorList>
    </citation>
    <scope>NUCLEOTIDE SEQUENCE</scope>
</reference>
<organism evidence="15 16">
    <name type="scientific">Cynoglossus semilaevis</name>
    <name type="common">Tongue sole</name>
    <dbReference type="NCBI Taxonomy" id="244447"/>
    <lineage>
        <taxon>Eukaryota</taxon>
        <taxon>Metazoa</taxon>
        <taxon>Chordata</taxon>
        <taxon>Craniata</taxon>
        <taxon>Vertebrata</taxon>
        <taxon>Euteleostomi</taxon>
        <taxon>Actinopterygii</taxon>
        <taxon>Neopterygii</taxon>
        <taxon>Teleostei</taxon>
        <taxon>Neoteleostei</taxon>
        <taxon>Acanthomorphata</taxon>
        <taxon>Carangaria</taxon>
        <taxon>Pleuronectiformes</taxon>
        <taxon>Pleuronectoidei</taxon>
        <taxon>Cynoglossidae</taxon>
        <taxon>Cynoglossinae</taxon>
        <taxon>Cynoglossus</taxon>
    </lineage>
</organism>
<feature type="binding site" evidence="10">
    <location>
        <position position="66"/>
    </location>
    <ligand>
        <name>Ca(2+)</name>
        <dbReference type="ChEBI" id="CHEBI:29108"/>
        <label>1</label>
    </ligand>
</feature>
<evidence type="ECO:0000313" key="15">
    <source>
        <dbReference type="Ensembl" id="ENSCSEP00000004419.1"/>
    </source>
</evidence>
<dbReference type="AlphaFoldDB" id="A0A3P8URF3"/>
<dbReference type="Gene3D" id="3.10.450.60">
    <property type="match status" value="1"/>
</dbReference>
<comment type="cofactor">
    <cofactor evidence="9">
        <name>Fe cation</name>
        <dbReference type="ChEBI" id="CHEBI:24875"/>
    </cofactor>
    <text evidence="9">Binds 1 Fe cation per subunit.</text>
</comment>
<dbReference type="PANTHER" id="PTHR11771">
    <property type="entry name" value="LIPOXYGENASE"/>
    <property type="match status" value="1"/>
</dbReference>
<comment type="similarity">
    <text evidence="3">Belongs to the lipoxygenase family.</text>
</comment>
<evidence type="ECO:0000256" key="3">
    <source>
        <dbReference type="ARBA" id="ARBA00009419"/>
    </source>
</evidence>
<dbReference type="InterPro" id="IPR013819">
    <property type="entry name" value="LipOase_C"/>
</dbReference>
<evidence type="ECO:0000313" key="16">
    <source>
        <dbReference type="Proteomes" id="UP000265120"/>
    </source>
</evidence>
<sequence length="643" mass="73489">MAEYKVEVKTGDQPGAGTWDHILVTIIGDAGESERTNLDNFALSSSLGRLLLLKVEKDPCLTFKDDEWYCSTIKVTTPEGDDILFPCHRWISRGEDVQLRGGPAMKTFDDDHPLLIAHRSNEKEFKKTQQLTDENVSLLLINSNINVYPKFYQVFIDGSLNDLIYPSLFRSLELMFKGNLKSTDTWESLEASNVFVTFFLLLIEYIKKHWMEDEFFGYQFLNGINPTTIKRCTTLPQNFPVREEMVRPFLREGTSLYKEMEKGNIFIYDMRRMDGIPGRDGDNGGPLQSVTPGLCLFYSNPEKQLKPIAIQLHQRPSAQSPIFLPSDSETDWLLAKMFIKSADSMDHKVVHHLLFTHFLVEVYAVAALRCFPAIHPLYKLLIPHFQTTIFMNAAAREIPFGTESSIGEAGCMELMRRSLSELTYSFMCFPENIAARGLESVPNFYYRDDGLKVFVHEVVKFYYPTDCHVCKDSELQKWIKEIFSYGFLERQSSGIPSSFCCINDLSKFLTMIIFTCTAQHSAVNNGQYDYYSNVYNNSILLRKPPPSTKGQTTMKTILETLPNVGETASFVALARLLSTDLSNFVPLGSYPEERFDDPAILQMIKEFQAELSYLSEEITARNSQMECPYEYMLPSLIENSIAR</sequence>
<evidence type="ECO:0000256" key="11">
    <source>
        <dbReference type="PIRSR" id="PIRSR601885-3"/>
    </source>
</evidence>
<feature type="domain" description="Lipoxygenase" evidence="14">
    <location>
        <begin position="105"/>
        <end position="643"/>
    </location>
</feature>
<name>A0A3P8URF3_CYNSE</name>
<dbReference type="InterPro" id="IPR036226">
    <property type="entry name" value="LipOase_C_sf"/>
</dbReference>
<proteinExistence type="inferred from homology"/>
<keyword evidence="4" id="KW-0963">Cytoplasm</keyword>
<dbReference type="STRING" id="244447.ENSCSEP00000004419"/>
<dbReference type="InParanoid" id="A0A3P8URF3"/>
<dbReference type="PROSITE" id="PS00081">
    <property type="entry name" value="LIPOXYGENASE_2"/>
    <property type="match status" value="1"/>
</dbReference>
<dbReference type="Proteomes" id="UP000265120">
    <property type="component" value="Chromosome 7"/>
</dbReference>
<dbReference type="GO" id="GO:0034440">
    <property type="term" value="P:lipid oxidation"/>
    <property type="evidence" value="ECO:0007669"/>
    <property type="project" value="InterPro"/>
</dbReference>
<keyword evidence="9" id="KW-0408">Iron</keyword>
<evidence type="ECO:0000256" key="9">
    <source>
        <dbReference type="PIRSR" id="PIRSR601885-1"/>
    </source>
</evidence>
<dbReference type="SMART" id="SM00308">
    <property type="entry name" value="LH2"/>
    <property type="match status" value="1"/>
</dbReference>
<feature type="site" description="Essential for stabilizing binding to COTL1" evidence="11">
    <location>
        <position position="90"/>
    </location>
</feature>
<evidence type="ECO:0000256" key="4">
    <source>
        <dbReference type="ARBA" id="ARBA00022490"/>
    </source>
</evidence>
<evidence type="ECO:0000256" key="5">
    <source>
        <dbReference type="ARBA" id="ARBA00022723"/>
    </source>
</evidence>
<dbReference type="PRINTS" id="PR00087">
    <property type="entry name" value="LIPOXYGENASE"/>
</dbReference>
<dbReference type="InterPro" id="IPR036392">
    <property type="entry name" value="PLAT/LH2_dom_sf"/>
</dbReference>
<comment type="subcellular location">
    <subcellularLocation>
        <location evidence="1">Cytoplasm</location>
    </subcellularLocation>
</comment>
<feature type="domain" description="PLAT" evidence="13">
    <location>
        <begin position="2"/>
        <end position="105"/>
    </location>
</feature>
<dbReference type="GeneTree" id="ENSGT00940000156796"/>
<dbReference type="PRINTS" id="PR00467">
    <property type="entry name" value="MAMLPOXGNASE"/>
</dbReference>
<evidence type="ECO:0000256" key="2">
    <source>
        <dbReference type="ARBA" id="ARBA00005189"/>
    </source>
</evidence>
<dbReference type="PROSITE" id="PS50095">
    <property type="entry name" value="PLAT"/>
    <property type="match status" value="1"/>
</dbReference>
<dbReference type="GO" id="GO:0005737">
    <property type="term" value="C:cytoplasm"/>
    <property type="evidence" value="ECO:0007669"/>
    <property type="project" value="UniProtKB-SubCell"/>
</dbReference>
<comment type="caution">
    <text evidence="12">Lacks conserved residue(s) required for the propagation of feature annotation.</text>
</comment>
<feature type="binding site" evidence="9">
    <location>
        <position position="357"/>
    </location>
    <ligand>
        <name>Fe cation</name>
        <dbReference type="ChEBI" id="CHEBI:24875"/>
        <note>catalytic</note>
    </ligand>
</feature>
<evidence type="ECO:0000256" key="1">
    <source>
        <dbReference type="ARBA" id="ARBA00004496"/>
    </source>
</evidence>
<dbReference type="Gene3D" id="1.20.245.10">
    <property type="entry name" value="Lipoxygenase-1, Domain 5"/>
    <property type="match status" value="1"/>
</dbReference>
<dbReference type="Pfam" id="PF01477">
    <property type="entry name" value="PLAT"/>
    <property type="match status" value="1"/>
</dbReference>
<keyword evidence="7" id="KW-0560">Oxidoreductase</keyword>
<feature type="binding site" evidence="10">
    <location>
        <position position="15"/>
    </location>
    <ligand>
        <name>Ca(2+)</name>
        <dbReference type="ChEBI" id="CHEBI:29108"/>
        <label>1</label>
    </ligand>
</feature>
<reference evidence="15" key="3">
    <citation type="submission" date="2025-09" db="UniProtKB">
        <authorList>
            <consortium name="Ensembl"/>
        </authorList>
    </citation>
    <scope>IDENTIFICATION</scope>
</reference>